<organism evidence="1 2">
    <name type="scientific">Sunxiuqinia dokdonensis</name>
    <dbReference type="NCBI Taxonomy" id="1409788"/>
    <lineage>
        <taxon>Bacteria</taxon>
        <taxon>Pseudomonadati</taxon>
        <taxon>Bacteroidota</taxon>
        <taxon>Bacteroidia</taxon>
        <taxon>Marinilabiliales</taxon>
        <taxon>Prolixibacteraceae</taxon>
        <taxon>Sunxiuqinia</taxon>
    </lineage>
</organism>
<keyword evidence="2" id="KW-1185">Reference proteome</keyword>
<name>A0A0L8VFE3_9BACT</name>
<dbReference type="EMBL" id="LGIA01000001">
    <property type="protein sequence ID" value="KOH47169.1"/>
    <property type="molecule type" value="Genomic_DNA"/>
</dbReference>
<sequence length="48" mass="5711">MEWDKSGLFEFIQTNDSIIKKAGGYEVKLYRNLNEYKFQIDFGCNNKD</sequence>
<dbReference type="Proteomes" id="UP000036958">
    <property type="component" value="Unassembled WGS sequence"/>
</dbReference>
<evidence type="ECO:0000313" key="2">
    <source>
        <dbReference type="Proteomes" id="UP000036958"/>
    </source>
</evidence>
<evidence type="ECO:0000313" key="1">
    <source>
        <dbReference type="EMBL" id="KOH47169.1"/>
    </source>
</evidence>
<accession>A0A0L8VFE3</accession>
<protein>
    <submittedName>
        <fullName evidence="1">Uncharacterized protein</fullName>
    </submittedName>
</protein>
<dbReference type="STRING" id="1409788.NC99_00020"/>
<dbReference type="AlphaFoldDB" id="A0A0L8VFE3"/>
<comment type="caution">
    <text evidence="1">The sequence shown here is derived from an EMBL/GenBank/DDBJ whole genome shotgun (WGS) entry which is preliminary data.</text>
</comment>
<reference evidence="2" key="1">
    <citation type="submission" date="2015-07" db="EMBL/GenBank/DDBJ databases">
        <title>Genome sequencing of Sunxiuqinia dokdonensis strain SK.</title>
        <authorList>
            <person name="Ahn S."/>
            <person name="Kim B.-C."/>
        </authorList>
    </citation>
    <scope>NUCLEOTIDE SEQUENCE [LARGE SCALE GENOMIC DNA]</scope>
    <source>
        <strain evidence="2">SK</strain>
    </source>
</reference>
<proteinExistence type="predicted"/>
<gene>
    <name evidence="1" type="ORF">NC99_00020</name>
</gene>